<name>A0A6N3BQG6_9CLOT</name>
<dbReference type="Gene3D" id="3.30.1360.200">
    <property type="match status" value="1"/>
</dbReference>
<keyword evidence="3 9" id="KW-1003">Cell membrane</keyword>
<comment type="caution">
    <text evidence="9">Lacks conserved residue(s) required for the propagation of feature annotation.</text>
</comment>
<dbReference type="GO" id="GO:0043952">
    <property type="term" value="P:protein transport by the Sec complex"/>
    <property type="evidence" value="ECO:0007669"/>
    <property type="project" value="UniProtKB-UniRule"/>
</dbReference>
<dbReference type="GO" id="GO:0005886">
    <property type="term" value="C:plasma membrane"/>
    <property type="evidence" value="ECO:0007669"/>
    <property type="project" value="UniProtKB-SubCell"/>
</dbReference>
<feature type="transmembrane region" description="Helical" evidence="9">
    <location>
        <begin position="274"/>
        <end position="292"/>
    </location>
</feature>
<feature type="transmembrane region" description="Helical" evidence="9">
    <location>
        <begin position="378"/>
        <end position="406"/>
    </location>
</feature>
<protein>
    <recommendedName>
        <fullName evidence="9">Protein translocase subunit SecD</fullName>
    </recommendedName>
</protein>
<evidence type="ECO:0000256" key="2">
    <source>
        <dbReference type="ARBA" id="ARBA00022448"/>
    </source>
</evidence>
<evidence type="ECO:0000256" key="9">
    <source>
        <dbReference type="HAMAP-Rule" id="MF_01463"/>
    </source>
</evidence>
<dbReference type="PANTHER" id="PTHR30081">
    <property type="entry name" value="PROTEIN-EXPORT MEMBRANE PROTEIN SEC"/>
    <property type="match status" value="1"/>
</dbReference>
<reference evidence="13" key="1">
    <citation type="submission" date="2019-11" db="EMBL/GenBank/DDBJ databases">
        <authorList>
            <person name="Feng L."/>
        </authorList>
    </citation>
    <scope>NUCLEOTIDE SEQUENCE</scope>
    <source>
        <strain evidence="13">CTertiumLFYP3</strain>
    </source>
</reference>
<dbReference type="SUPFAM" id="SSF82866">
    <property type="entry name" value="Multidrug efflux transporter AcrB transmembrane domain"/>
    <property type="match status" value="1"/>
</dbReference>
<gene>
    <name evidence="9" type="primary">secD</name>
    <name evidence="13" type="ORF">CTLFYP3_01359</name>
</gene>
<dbReference type="GO" id="GO:0015450">
    <property type="term" value="F:protein-transporting ATPase activity"/>
    <property type="evidence" value="ECO:0007669"/>
    <property type="project" value="InterPro"/>
</dbReference>
<organism evidence="13">
    <name type="scientific">Clostridium tertium</name>
    <dbReference type="NCBI Taxonomy" id="1559"/>
    <lineage>
        <taxon>Bacteria</taxon>
        <taxon>Bacillati</taxon>
        <taxon>Bacillota</taxon>
        <taxon>Clostridia</taxon>
        <taxon>Eubacteriales</taxon>
        <taxon>Clostridiaceae</taxon>
        <taxon>Clostridium</taxon>
    </lineage>
</organism>
<comment type="function">
    <text evidence="9">Part of the Sec protein translocase complex. Interacts with the SecYEG preprotein conducting channel. SecDF uses the proton motive force (PMF) to complete protein translocation after the ATP-dependent function of SecA.</text>
</comment>
<evidence type="ECO:0000256" key="7">
    <source>
        <dbReference type="ARBA" id="ARBA00023010"/>
    </source>
</evidence>
<dbReference type="NCBIfam" id="TIGR01129">
    <property type="entry name" value="secD"/>
    <property type="match status" value="1"/>
</dbReference>
<keyword evidence="5 9" id="KW-0653">Protein transport</keyword>
<evidence type="ECO:0000256" key="3">
    <source>
        <dbReference type="ARBA" id="ARBA00022475"/>
    </source>
</evidence>
<dbReference type="InterPro" id="IPR048631">
    <property type="entry name" value="SecD_1st"/>
</dbReference>
<evidence type="ECO:0000259" key="10">
    <source>
        <dbReference type="Pfam" id="PF02355"/>
    </source>
</evidence>
<feature type="domain" description="SecDF P1 head subdomain" evidence="12">
    <location>
        <begin position="133"/>
        <end position="228"/>
    </location>
</feature>
<feature type="transmembrane region" description="Helical" evidence="9">
    <location>
        <begin position="12"/>
        <end position="33"/>
    </location>
</feature>
<dbReference type="GO" id="GO:0065002">
    <property type="term" value="P:intracellular protein transmembrane transport"/>
    <property type="evidence" value="ECO:0007669"/>
    <property type="project" value="UniProtKB-UniRule"/>
</dbReference>
<dbReference type="InterPro" id="IPR048634">
    <property type="entry name" value="SecD_SecF_C"/>
</dbReference>
<comment type="similarity">
    <text evidence="9">Belongs to the SecD/SecF family. SecD subfamily.</text>
</comment>
<dbReference type="Pfam" id="PF21760">
    <property type="entry name" value="SecD_1st"/>
    <property type="match status" value="1"/>
</dbReference>
<feature type="domain" description="Protein export membrane protein SecD/SecF C-terminal" evidence="10">
    <location>
        <begin position="229"/>
        <end position="397"/>
    </location>
</feature>
<dbReference type="FunFam" id="1.20.1640.10:FF:000004">
    <property type="entry name" value="Protein translocase subunit SecD"/>
    <property type="match status" value="1"/>
</dbReference>
<evidence type="ECO:0000256" key="6">
    <source>
        <dbReference type="ARBA" id="ARBA00022989"/>
    </source>
</evidence>
<feature type="domain" description="Protein translocase subunit SecDF P1" evidence="11">
    <location>
        <begin position="74"/>
        <end position="130"/>
    </location>
</feature>
<dbReference type="Pfam" id="PF02355">
    <property type="entry name" value="SecD_SecF_C"/>
    <property type="match status" value="1"/>
</dbReference>
<evidence type="ECO:0000259" key="12">
    <source>
        <dbReference type="Pfam" id="PF22599"/>
    </source>
</evidence>
<dbReference type="PANTHER" id="PTHR30081:SF1">
    <property type="entry name" value="PROTEIN TRANSLOCASE SUBUNIT SECD"/>
    <property type="match status" value="1"/>
</dbReference>
<dbReference type="InterPro" id="IPR005791">
    <property type="entry name" value="SecD"/>
</dbReference>
<dbReference type="InterPro" id="IPR055344">
    <property type="entry name" value="SecD_SecF_C_bact"/>
</dbReference>
<dbReference type="InterPro" id="IPR054384">
    <property type="entry name" value="SecDF_P1_head"/>
</dbReference>
<evidence type="ECO:0000256" key="4">
    <source>
        <dbReference type="ARBA" id="ARBA00022692"/>
    </source>
</evidence>
<dbReference type="EMBL" id="CACRTO010000013">
    <property type="protein sequence ID" value="VYU05454.1"/>
    <property type="molecule type" value="Genomic_DNA"/>
</dbReference>
<evidence type="ECO:0000256" key="1">
    <source>
        <dbReference type="ARBA" id="ARBA00004651"/>
    </source>
</evidence>
<dbReference type="Pfam" id="PF22599">
    <property type="entry name" value="SecDF_P1_head"/>
    <property type="match status" value="1"/>
</dbReference>
<proteinExistence type="inferred from homology"/>
<keyword evidence="2 9" id="KW-0813">Transport</keyword>
<dbReference type="HAMAP" id="MF_01463_B">
    <property type="entry name" value="SecD_B"/>
    <property type="match status" value="1"/>
</dbReference>
<sequence length="421" mass="44516">MKRRSGSKSKNSLLLILSVVIIITLAFVGFKGFEVAGWKVKSFDEAITKGLDLQGGVSVLMEIVDEDVSSDVLERTKQLLGLRVNKIGVAETVVTVEGDKRIRIDIPGAFNSNEIVDGLTKTGNLEFKDSEGNVVLTGKDVKEATAILDDTSRPVVSLELNADGQSKFAEVTANNIGKSISIYMDDEVVSSPVVQSAITDGKAVINGMSSMDEAKKLAGVISSGALPVKVEVASVKNVGAQLGAEALPNALKAGAIGVGLIFIFMILYYRVPGLFASIALTLYITLVLLVFAEMKVALTLPGIAALLLTIGMAVDANILIFERIREELARGISIKSAVKAGFENAMSSIVDSNSTTFIAALILYFIGSGSVKGFAVTLMIGIVLSLFTALVVTKTLINLAVEIGLLKSLGQFRVKRGENNA</sequence>
<keyword evidence="7 9" id="KW-0811">Translocation</keyword>
<feature type="transmembrane region" description="Helical" evidence="9">
    <location>
        <begin position="298"/>
        <end position="321"/>
    </location>
</feature>
<keyword evidence="6 9" id="KW-1133">Transmembrane helix</keyword>
<dbReference type="Gene3D" id="3.30.70.3400">
    <property type="match status" value="1"/>
</dbReference>
<dbReference type="RefSeq" id="WP_156625868.1">
    <property type="nucleotide sequence ID" value="NZ_CACRTO010000013.1"/>
</dbReference>
<dbReference type="AlphaFoldDB" id="A0A6N3BQG6"/>
<dbReference type="GO" id="GO:0006605">
    <property type="term" value="P:protein targeting"/>
    <property type="evidence" value="ECO:0007669"/>
    <property type="project" value="UniProtKB-UniRule"/>
</dbReference>
<dbReference type="NCBIfam" id="TIGR00916">
    <property type="entry name" value="2A0604s01"/>
    <property type="match status" value="1"/>
</dbReference>
<evidence type="ECO:0000256" key="8">
    <source>
        <dbReference type="ARBA" id="ARBA00023136"/>
    </source>
</evidence>
<evidence type="ECO:0000259" key="11">
    <source>
        <dbReference type="Pfam" id="PF21760"/>
    </source>
</evidence>
<dbReference type="InterPro" id="IPR022813">
    <property type="entry name" value="SecD/SecF_arch_bac"/>
</dbReference>
<accession>A0A6N3BQG6</accession>
<feature type="transmembrane region" description="Helical" evidence="9">
    <location>
        <begin position="250"/>
        <end position="269"/>
    </location>
</feature>
<keyword evidence="8 9" id="KW-0472">Membrane</keyword>
<comment type="subcellular location">
    <subcellularLocation>
        <location evidence="1 9">Cell membrane</location>
        <topology evidence="1 9">Multi-pass membrane protein</topology>
    </subcellularLocation>
</comment>
<evidence type="ECO:0000313" key="13">
    <source>
        <dbReference type="EMBL" id="VYU05454.1"/>
    </source>
</evidence>
<keyword evidence="4 9" id="KW-0812">Transmembrane</keyword>
<comment type="subunit">
    <text evidence="9">Forms a complex with SecF. Part of the essential Sec protein translocation apparatus which comprises SecA, SecYEG and auxiliary proteins SecDF. Other proteins may also be involved.</text>
</comment>
<evidence type="ECO:0000256" key="5">
    <source>
        <dbReference type="ARBA" id="ARBA00022927"/>
    </source>
</evidence>